<dbReference type="AlphaFoldDB" id="A0A5P9WAT7"/>
<sequence length="65" mass="6684">MANGRAVGAPGVVGCRGGEKTLMLLSQLFGGGERTGGTRKYCRLFVPPGGEVFVIIAGCHHEAPV</sequence>
<reference evidence="1" key="1">
    <citation type="submission" date="2019-09" db="EMBL/GenBank/DDBJ databases">
        <authorList>
            <person name="Li Z."/>
        </authorList>
    </citation>
    <scope>NUCLEOTIDE SEQUENCE</scope>
    <source>
        <strain evidence="1">PAB546</strain>
        <plasmid evidence="1">pNK546-KPC</plasmid>
    </source>
</reference>
<protein>
    <submittedName>
        <fullName evidence="1">Uncharacterized protein</fullName>
    </submittedName>
</protein>
<organism evidence="1">
    <name type="scientific">Pseudomonas aeruginosa</name>
    <dbReference type="NCBI Taxonomy" id="287"/>
    <lineage>
        <taxon>Bacteria</taxon>
        <taxon>Pseudomonadati</taxon>
        <taxon>Pseudomonadota</taxon>
        <taxon>Gammaproteobacteria</taxon>
        <taxon>Pseudomonadales</taxon>
        <taxon>Pseudomonadaceae</taxon>
        <taxon>Pseudomonas</taxon>
    </lineage>
</organism>
<dbReference type="EMBL" id="MN433457">
    <property type="protein sequence ID" value="QFX78588.1"/>
    <property type="molecule type" value="Genomic_DNA"/>
</dbReference>
<accession>A0A5P9WAT7</accession>
<evidence type="ECO:0000313" key="1">
    <source>
        <dbReference type="EMBL" id="QFX78588.1"/>
    </source>
</evidence>
<name>A0A5P9WAT7_PSEAI</name>
<proteinExistence type="predicted"/>
<keyword evidence="1" id="KW-0614">Plasmid</keyword>
<gene>
    <name evidence="1" type="ORF">pNK546KPC_0378</name>
</gene>
<geneLocation type="plasmid" evidence="1">
    <name>pNK546-KPC</name>
</geneLocation>